<dbReference type="Gene3D" id="2.30.42.10">
    <property type="match status" value="1"/>
</dbReference>
<organism evidence="3 4">
    <name type="scientific">Mycobacterium tuberculosis</name>
    <dbReference type="NCBI Taxonomy" id="1773"/>
    <lineage>
        <taxon>Bacteria</taxon>
        <taxon>Bacillati</taxon>
        <taxon>Actinomycetota</taxon>
        <taxon>Actinomycetes</taxon>
        <taxon>Mycobacteriales</taxon>
        <taxon>Mycobacteriaceae</taxon>
        <taxon>Mycobacterium</taxon>
        <taxon>Mycobacterium tuberculosis complex</taxon>
    </lineage>
</organism>
<sequence length="69" mass="6641">MVGSAPAASLGISTGDVITAVDGAPINSATAMADALNGHHPGDVISVTWQTKSGGTRTGNVTLAEGPPA</sequence>
<feature type="region of interest" description="Disordered" evidence="1">
    <location>
        <begin position="50"/>
        <end position="69"/>
    </location>
</feature>
<evidence type="ECO:0000256" key="1">
    <source>
        <dbReference type="SAM" id="MobiDB-lite"/>
    </source>
</evidence>
<dbReference type="GO" id="GO:0006508">
    <property type="term" value="P:proteolysis"/>
    <property type="evidence" value="ECO:0007669"/>
    <property type="project" value="UniProtKB-KW"/>
</dbReference>
<keyword evidence="3" id="KW-0645">Protease</keyword>
<dbReference type="EC" id="3.4.21.-" evidence="3"/>
<dbReference type="InterPro" id="IPR036034">
    <property type="entry name" value="PDZ_sf"/>
</dbReference>
<feature type="domain" description="PDZ" evidence="2">
    <location>
        <begin position="4"/>
        <end position="50"/>
    </location>
</feature>
<feature type="compositionally biased region" description="Polar residues" evidence="1">
    <location>
        <begin position="50"/>
        <end position="61"/>
    </location>
</feature>
<dbReference type="InterPro" id="IPR001478">
    <property type="entry name" value="PDZ"/>
</dbReference>
<dbReference type="Pfam" id="PF13180">
    <property type="entry name" value="PDZ_2"/>
    <property type="match status" value="1"/>
</dbReference>
<dbReference type="SUPFAM" id="SSF50156">
    <property type="entry name" value="PDZ domain-like"/>
    <property type="match status" value="1"/>
</dbReference>
<protein>
    <submittedName>
        <fullName evidence="3">Serine protease</fullName>
        <ecNumber evidence="3">3.4.21.-</ecNumber>
    </submittedName>
</protein>
<name>A0A655IYU7_MYCTX</name>
<evidence type="ECO:0000313" key="4">
    <source>
        <dbReference type="Proteomes" id="UP000044938"/>
    </source>
</evidence>
<dbReference type="GO" id="GO:0008233">
    <property type="term" value="F:peptidase activity"/>
    <property type="evidence" value="ECO:0007669"/>
    <property type="project" value="UniProtKB-KW"/>
</dbReference>
<reference evidence="3 4" key="1">
    <citation type="submission" date="2015-03" db="EMBL/GenBank/DDBJ databases">
        <authorList>
            <consortium name="Pathogen Informatics"/>
        </authorList>
    </citation>
    <scope>NUCLEOTIDE SEQUENCE [LARGE SCALE GENOMIC DNA]</scope>
    <source>
        <strain evidence="3 4">M09401471</strain>
    </source>
</reference>
<gene>
    <name evidence="3" type="primary">pepA</name>
    <name evidence="3" type="ORF">ERS007720_02123</name>
</gene>
<proteinExistence type="predicted"/>
<keyword evidence="3" id="KW-0378">Hydrolase</keyword>
<dbReference type="Proteomes" id="UP000044938">
    <property type="component" value="Unassembled WGS sequence"/>
</dbReference>
<dbReference type="EMBL" id="CSAJ01000253">
    <property type="protein sequence ID" value="COW24602.1"/>
    <property type="molecule type" value="Genomic_DNA"/>
</dbReference>
<dbReference type="AlphaFoldDB" id="A0A655IYU7"/>
<evidence type="ECO:0000313" key="3">
    <source>
        <dbReference type="EMBL" id="COW24602.1"/>
    </source>
</evidence>
<accession>A0A655IYU7</accession>
<evidence type="ECO:0000259" key="2">
    <source>
        <dbReference type="Pfam" id="PF13180"/>
    </source>
</evidence>